<dbReference type="AlphaFoldDB" id="A0A969PLK2"/>
<evidence type="ECO:0000259" key="8">
    <source>
        <dbReference type="SMART" id="SM00363"/>
    </source>
</evidence>
<dbReference type="GO" id="GO:0003723">
    <property type="term" value="F:RNA binding"/>
    <property type="evidence" value="ECO:0007669"/>
    <property type="project" value="UniProtKB-KW"/>
</dbReference>
<dbReference type="InterPro" id="IPR006225">
    <property type="entry name" value="PsdUridine_synth_RluC/D"/>
</dbReference>
<dbReference type="PANTHER" id="PTHR21600">
    <property type="entry name" value="MITOCHONDRIAL RNA PSEUDOURIDINE SYNTHASE"/>
    <property type="match status" value="1"/>
</dbReference>
<proteinExistence type="inferred from homology"/>
<evidence type="ECO:0000256" key="7">
    <source>
        <dbReference type="RuleBase" id="RU362028"/>
    </source>
</evidence>
<keyword evidence="10" id="KW-1185">Reference proteome</keyword>
<sequence length="302" mass="34172">MNEHEFQPEESGLRLDKWLSDHTEWTRSAVQDWIKSGYVTVNGSQEKSNYKLKAGDVIHVEEPEPEELELIPENLHLDVIYEDKDVIVVNKPRGMVVHPAPGHPSGTLVNGLLHHCTDLSSINGVVRPGIVHRIDKDTSGLIVAAKNDRAHQSLVEQLKNKTTKRRYEAIVAGIIPHDKGTIDAPIGRDPEDRQKMAVTDRHSREAVTHFQVIQRYERHTHVSCELETGRTHQIRVHMKYIEFPIVGDPKYGPRKKHEFPIEGQALHAALLGFRHPVTDEEILCEAEPPADFQSCLVHAASF</sequence>
<gene>
    <name evidence="9" type="ORF">HCN83_02375</name>
</gene>
<dbReference type="Gene3D" id="3.10.290.10">
    <property type="entry name" value="RNA-binding S4 domain"/>
    <property type="match status" value="1"/>
</dbReference>
<dbReference type="PROSITE" id="PS50889">
    <property type="entry name" value="S4"/>
    <property type="match status" value="1"/>
</dbReference>
<evidence type="ECO:0000256" key="5">
    <source>
        <dbReference type="PIRSR" id="PIRSR606225-1"/>
    </source>
</evidence>
<evidence type="ECO:0000256" key="4">
    <source>
        <dbReference type="ARBA" id="ARBA00023235"/>
    </source>
</evidence>
<dbReference type="Pfam" id="PF00849">
    <property type="entry name" value="PseudoU_synth_2"/>
    <property type="match status" value="1"/>
</dbReference>
<dbReference type="Pfam" id="PF01479">
    <property type="entry name" value="S4"/>
    <property type="match status" value="1"/>
</dbReference>
<dbReference type="PROSITE" id="PS01129">
    <property type="entry name" value="PSI_RLU"/>
    <property type="match status" value="1"/>
</dbReference>
<dbReference type="FunFam" id="3.30.2350.10:FF:000006">
    <property type="entry name" value="Pseudouridine synthase"/>
    <property type="match status" value="1"/>
</dbReference>
<evidence type="ECO:0000313" key="10">
    <source>
        <dbReference type="Proteomes" id="UP000752012"/>
    </source>
</evidence>
<dbReference type="EMBL" id="JAATHJ010000002">
    <property type="protein sequence ID" value="NJP36431.1"/>
    <property type="molecule type" value="Genomic_DNA"/>
</dbReference>
<comment type="similarity">
    <text evidence="2 7">Belongs to the pseudouridine synthase RluA family.</text>
</comment>
<dbReference type="InterPro" id="IPR002942">
    <property type="entry name" value="S4_RNA-bd"/>
</dbReference>
<organism evidence="9 10">
    <name type="scientific">Alkalicoccus luteus</name>
    <dbReference type="NCBI Taxonomy" id="1237094"/>
    <lineage>
        <taxon>Bacteria</taxon>
        <taxon>Bacillati</taxon>
        <taxon>Bacillota</taxon>
        <taxon>Bacilli</taxon>
        <taxon>Bacillales</taxon>
        <taxon>Bacillaceae</taxon>
        <taxon>Alkalicoccus</taxon>
    </lineage>
</organism>
<feature type="domain" description="RNA-binding S4" evidence="8">
    <location>
        <begin position="13"/>
        <end position="76"/>
    </location>
</feature>
<dbReference type="RefSeq" id="WP_168004714.1">
    <property type="nucleotide sequence ID" value="NZ_JAATHJ010000002.1"/>
</dbReference>
<name>A0A969PLK2_9BACI</name>
<comment type="catalytic activity">
    <reaction evidence="1 7">
        <text>a uridine in RNA = a pseudouridine in RNA</text>
        <dbReference type="Rhea" id="RHEA:48348"/>
        <dbReference type="Rhea" id="RHEA-COMP:12068"/>
        <dbReference type="Rhea" id="RHEA-COMP:12069"/>
        <dbReference type="ChEBI" id="CHEBI:65314"/>
        <dbReference type="ChEBI" id="CHEBI:65315"/>
    </reaction>
</comment>
<comment type="caution">
    <text evidence="9">The sequence shown here is derived from an EMBL/GenBank/DDBJ whole genome shotgun (WGS) entry which is preliminary data.</text>
</comment>
<dbReference type="SMART" id="SM00363">
    <property type="entry name" value="S4"/>
    <property type="match status" value="1"/>
</dbReference>
<dbReference type="CDD" id="cd00165">
    <property type="entry name" value="S4"/>
    <property type="match status" value="1"/>
</dbReference>
<dbReference type="CDD" id="cd02869">
    <property type="entry name" value="PseudoU_synth_RluA_like"/>
    <property type="match status" value="1"/>
</dbReference>
<dbReference type="InterPro" id="IPR020103">
    <property type="entry name" value="PsdUridine_synth_cat_dom_sf"/>
</dbReference>
<dbReference type="SUPFAM" id="SSF55120">
    <property type="entry name" value="Pseudouridine synthase"/>
    <property type="match status" value="1"/>
</dbReference>
<dbReference type="Proteomes" id="UP000752012">
    <property type="component" value="Unassembled WGS sequence"/>
</dbReference>
<accession>A0A969PLK2</accession>
<dbReference type="NCBIfam" id="TIGR00005">
    <property type="entry name" value="rluA_subfam"/>
    <property type="match status" value="1"/>
</dbReference>
<keyword evidence="3 6" id="KW-0694">RNA-binding</keyword>
<dbReference type="Gene3D" id="3.30.2350.10">
    <property type="entry name" value="Pseudouridine synthase"/>
    <property type="match status" value="1"/>
</dbReference>
<evidence type="ECO:0000256" key="3">
    <source>
        <dbReference type="ARBA" id="ARBA00022884"/>
    </source>
</evidence>
<feature type="active site" evidence="5">
    <location>
        <position position="135"/>
    </location>
</feature>
<comment type="function">
    <text evidence="7">Responsible for synthesis of pseudouridine from uracil.</text>
</comment>
<dbReference type="SUPFAM" id="SSF55174">
    <property type="entry name" value="Alpha-L RNA-binding motif"/>
    <property type="match status" value="1"/>
</dbReference>
<dbReference type="EC" id="5.4.99.-" evidence="7"/>
<protein>
    <recommendedName>
        <fullName evidence="7">Pseudouridine synthase</fullName>
        <ecNumber evidence="7">5.4.99.-</ecNumber>
    </recommendedName>
</protein>
<evidence type="ECO:0000256" key="2">
    <source>
        <dbReference type="ARBA" id="ARBA00010876"/>
    </source>
</evidence>
<dbReference type="GO" id="GO:0000455">
    <property type="term" value="P:enzyme-directed rRNA pseudouridine synthesis"/>
    <property type="evidence" value="ECO:0007669"/>
    <property type="project" value="TreeGrafter"/>
</dbReference>
<dbReference type="GO" id="GO:0120159">
    <property type="term" value="F:rRNA pseudouridine synthase activity"/>
    <property type="evidence" value="ECO:0007669"/>
    <property type="project" value="UniProtKB-ARBA"/>
</dbReference>
<evidence type="ECO:0000256" key="6">
    <source>
        <dbReference type="PROSITE-ProRule" id="PRU00182"/>
    </source>
</evidence>
<keyword evidence="4 7" id="KW-0413">Isomerase</keyword>
<reference evidence="9 10" key="1">
    <citation type="submission" date="2020-03" db="EMBL/GenBank/DDBJ databases">
        <title>Assessment of the enzymatic potential of alkaline-tolerant lipase obtained from Bacillus luteus H11 (technogenic soil) for the bioremediation of saline soils contaminated with petroleum substances.</title>
        <authorList>
            <person name="Kalwasinska A."/>
        </authorList>
    </citation>
    <scope>NUCLEOTIDE SEQUENCE [LARGE SCALE GENOMIC DNA]</scope>
    <source>
        <strain evidence="9 10">H11</strain>
    </source>
</reference>
<dbReference type="InterPro" id="IPR036986">
    <property type="entry name" value="S4_RNA-bd_sf"/>
</dbReference>
<dbReference type="PANTHER" id="PTHR21600:SF44">
    <property type="entry name" value="RIBOSOMAL LARGE SUBUNIT PSEUDOURIDINE SYNTHASE D"/>
    <property type="match status" value="1"/>
</dbReference>
<dbReference type="InterPro" id="IPR006224">
    <property type="entry name" value="PsdUridine_synth_RluA-like_CS"/>
</dbReference>
<evidence type="ECO:0000313" key="9">
    <source>
        <dbReference type="EMBL" id="NJP36431.1"/>
    </source>
</evidence>
<dbReference type="InterPro" id="IPR050188">
    <property type="entry name" value="RluA_PseudoU_synthase"/>
</dbReference>
<evidence type="ECO:0000256" key="1">
    <source>
        <dbReference type="ARBA" id="ARBA00000073"/>
    </source>
</evidence>
<dbReference type="InterPro" id="IPR006145">
    <property type="entry name" value="PsdUridine_synth_RsuA/RluA"/>
</dbReference>